<feature type="transmembrane region" description="Helical" evidence="1">
    <location>
        <begin position="61"/>
        <end position="82"/>
    </location>
</feature>
<keyword evidence="1" id="KW-0472">Membrane</keyword>
<evidence type="ECO:0000313" key="2">
    <source>
        <dbReference type="EMBL" id="MPM94725.1"/>
    </source>
</evidence>
<accession>A0A645DZJ9</accession>
<dbReference type="AlphaFoldDB" id="A0A645DZJ9"/>
<sequence length="266" mass="29972">MAEHDAEQARLEARSNMTLRQRLGSAFAYPFAKGGALFLILGTIVFWLVDLFMMVVRVVPLLGAAALVILLIFSWGWLFAYVQKIVVSCSNDEDVLPDWPEITSFGEDLVQPFLSCLGTLAVCFGPAVLYSYFAGVYDLPPFLFYPLFLLGIIYLPMALLVVSLTSSAKSANPFVVLPAILKIPKDYAWVCLFFMAGLGIWNGAWLLIQEFGAVANTPAGIWKRLIRDLLWSLPLDFLFLYCMAVCVRVLGMMYRRNWKTLGWFRH</sequence>
<evidence type="ECO:0000256" key="1">
    <source>
        <dbReference type="SAM" id="Phobius"/>
    </source>
</evidence>
<reference evidence="2" key="1">
    <citation type="submission" date="2019-08" db="EMBL/GenBank/DDBJ databases">
        <authorList>
            <person name="Kucharzyk K."/>
            <person name="Murdoch R.W."/>
            <person name="Higgins S."/>
            <person name="Loffler F."/>
        </authorList>
    </citation>
    <scope>NUCLEOTIDE SEQUENCE</scope>
</reference>
<proteinExistence type="predicted"/>
<name>A0A645DZJ9_9ZZZZ</name>
<feature type="transmembrane region" description="Helical" evidence="1">
    <location>
        <begin position="27"/>
        <end position="49"/>
    </location>
</feature>
<gene>
    <name evidence="2" type="ORF">SDC9_141873</name>
</gene>
<feature type="transmembrane region" description="Helical" evidence="1">
    <location>
        <begin position="145"/>
        <end position="166"/>
    </location>
</feature>
<dbReference type="EMBL" id="VSSQ01041315">
    <property type="protein sequence ID" value="MPM94725.1"/>
    <property type="molecule type" value="Genomic_DNA"/>
</dbReference>
<organism evidence="2">
    <name type="scientific">bioreactor metagenome</name>
    <dbReference type="NCBI Taxonomy" id="1076179"/>
    <lineage>
        <taxon>unclassified sequences</taxon>
        <taxon>metagenomes</taxon>
        <taxon>ecological metagenomes</taxon>
    </lineage>
</organism>
<comment type="caution">
    <text evidence="2">The sequence shown here is derived from an EMBL/GenBank/DDBJ whole genome shotgun (WGS) entry which is preliminary data.</text>
</comment>
<feature type="transmembrane region" description="Helical" evidence="1">
    <location>
        <begin position="229"/>
        <end position="250"/>
    </location>
</feature>
<protein>
    <submittedName>
        <fullName evidence="2">Uncharacterized protein</fullName>
    </submittedName>
</protein>
<feature type="transmembrane region" description="Helical" evidence="1">
    <location>
        <begin position="113"/>
        <end position="133"/>
    </location>
</feature>
<keyword evidence="1" id="KW-0812">Transmembrane</keyword>
<keyword evidence="1" id="KW-1133">Transmembrane helix</keyword>
<feature type="transmembrane region" description="Helical" evidence="1">
    <location>
        <begin position="187"/>
        <end position="209"/>
    </location>
</feature>